<keyword evidence="2" id="KW-1185">Reference proteome</keyword>
<evidence type="ECO:0000313" key="1">
    <source>
        <dbReference type="EMBL" id="CAB0003905.1"/>
    </source>
</evidence>
<evidence type="ECO:0000313" key="2">
    <source>
        <dbReference type="Proteomes" id="UP000479000"/>
    </source>
</evidence>
<name>A0A6H5GLF8_9HEMI</name>
<gene>
    <name evidence="1" type="ORF">NTEN_LOCUS9382</name>
</gene>
<dbReference type="AlphaFoldDB" id="A0A6H5GLF8"/>
<sequence length="213" mass="24902">MKTSTSSWRCRSFSSFLQLRNFLETNGNIDASKDICQDFPPESEGRSKTSTCFFAHENAALFISDIHDENKAEKSGSSCDLAEMRTKGNGRRSVQTMRIKIEQQLGNEAPVDLKIWAEQMTTTRRKYSKVSRDIQKFDSEKTEITLSLQGEVKNLLQKKWHTSRVQGLWPHRQELPKLQSPWHQCKWSHLQHYGHQRYPRVSTLRADPWCWRS</sequence>
<proteinExistence type="predicted"/>
<protein>
    <submittedName>
        <fullName evidence="1">Uncharacterized protein</fullName>
    </submittedName>
</protein>
<accession>A0A6H5GLF8</accession>
<organism evidence="1 2">
    <name type="scientific">Nesidiocoris tenuis</name>
    <dbReference type="NCBI Taxonomy" id="355587"/>
    <lineage>
        <taxon>Eukaryota</taxon>
        <taxon>Metazoa</taxon>
        <taxon>Ecdysozoa</taxon>
        <taxon>Arthropoda</taxon>
        <taxon>Hexapoda</taxon>
        <taxon>Insecta</taxon>
        <taxon>Pterygota</taxon>
        <taxon>Neoptera</taxon>
        <taxon>Paraneoptera</taxon>
        <taxon>Hemiptera</taxon>
        <taxon>Heteroptera</taxon>
        <taxon>Panheteroptera</taxon>
        <taxon>Cimicomorpha</taxon>
        <taxon>Miridae</taxon>
        <taxon>Dicyphina</taxon>
        <taxon>Nesidiocoris</taxon>
    </lineage>
</organism>
<dbReference type="EMBL" id="CADCXU010014166">
    <property type="protein sequence ID" value="CAB0003905.1"/>
    <property type="molecule type" value="Genomic_DNA"/>
</dbReference>
<dbReference type="Proteomes" id="UP000479000">
    <property type="component" value="Unassembled WGS sequence"/>
</dbReference>
<reference evidence="1 2" key="1">
    <citation type="submission" date="2020-02" db="EMBL/GenBank/DDBJ databases">
        <authorList>
            <person name="Ferguson B K."/>
        </authorList>
    </citation>
    <scope>NUCLEOTIDE SEQUENCE [LARGE SCALE GENOMIC DNA]</scope>
</reference>